<keyword evidence="2" id="KW-1185">Reference proteome</keyword>
<dbReference type="Proteomes" id="UP001293593">
    <property type="component" value="Unassembled WGS sequence"/>
</dbReference>
<sequence>MAASMAGRRMSVRFLCRTPTNSFTGRPSFVGSLPNSSSTPLRTPITHSSPLRLVRRELSSFKPVHSAIASAYLVSKLPCNASTPNEGRFANYISPI</sequence>
<dbReference type="EMBL" id="JAWXYG010000013">
    <property type="protein sequence ID" value="KAK4255208.1"/>
    <property type="molecule type" value="Genomic_DNA"/>
</dbReference>
<dbReference type="AlphaFoldDB" id="A0AAE1IST0"/>
<reference evidence="1" key="1">
    <citation type="submission" date="2023-10" db="EMBL/GenBank/DDBJ databases">
        <title>Chromosome-level genome of the transformable northern wattle, Acacia crassicarpa.</title>
        <authorList>
            <person name="Massaro I."/>
            <person name="Sinha N.R."/>
            <person name="Poethig S."/>
            <person name="Leichty A.R."/>
        </authorList>
    </citation>
    <scope>NUCLEOTIDE SEQUENCE</scope>
    <source>
        <strain evidence="1">Acra3RX</strain>
        <tissue evidence="1">Leaf</tissue>
    </source>
</reference>
<accession>A0AAE1IST0</accession>
<comment type="caution">
    <text evidence="1">The sequence shown here is derived from an EMBL/GenBank/DDBJ whole genome shotgun (WGS) entry which is preliminary data.</text>
</comment>
<evidence type="ECO:0000313" key="1">
    <source>
        <dbReference type="EMBL" id="KAK4255208.1"/>
    </source>
</evidence>
<proteinExistence type="predicted"/>
<evidence type="ECO:0000313" key="2">
    <source>
        <dbReference type="Proteomes" id="UP001293593"/>
    </source>
</evidence>
<gene>
    <name evidence="1" type="ORF">QN277_008233</name>
</gene>
<protein>
    <submittedName>
        <fullName evidence="1">Uncharacterized protein</fullName>
    </submittedName>
</protein>
<organism evidence="1 2">
    <name type="scientific">Acacia crassicarpa</name>
    <name type="common">northern wattle</name>
    <dbReference type="NCBI Taxonomy" id="499986"/>
    <lineage>
        <taxon>Eukaryota</taxon>
        <taxon>Viridiplantae</taxon>
        <taxon>Streptophyta</taxon>
        <taxon>Embryophyta</taxon>
        <taxon>Tracheophyta</taxon>
        <taxon>Spermatophyta</taxon>
        <taxon>Magnoliopsida</taxon>
        <taxon>eudicotyledons</taxon>
        <taxon>Gunneridae</taxon>
        <taxon>Pentapetalae</taxon>
        <taxon>rosids</taxon>
        <taxon>fabids</taxon>
        <taxon>Fabales</taxon>
        <taxon>Fabaceae</taxon>
        <taxon>Caesalpinioideae</taxon>
        <taxon>mimosoid clade</taxon>
        <taxon>Acacieae</taxon>
        <taxon>Acacia</taxon>
    </lineage>
</organism>
<name>A0AAE1IST0_9FABA</name>